<organism evidence="1">
    <name type="scientific">marine sediment metagenome</name>
    <dbReference type="NCBI Taxonomy" id="412755"/>
    <lineage>
        <taxon>unclassified sequences</taxon>
        <taxon>metagenomes</taxon>
        <taxon>ecological metagenomes</taxon>
    </lineage>
</organism>
<proteinExistence type="predicted"/>
<sequence length="52" mass="5825">MELKKDIESIKKVLDNPNDGLSAIRREISAQREHCAGVVSGFEQRISGLEKK</sequence>
<protein>
    <submittedName>
        <fullName evidence="1">Uncharacterized protein</fullName>
    </submittedName>
</protein>
<dbReference type="EMBL" id="BARW01001389">
    <property type="protein sequence ID" value="GAI59516.1"/>
    <property type="molecule type" value="Genomic_DNA"/>
</dbReference>
<name>X1QXJ3_9ZZZZ</name>
<accession>X1QXJ3</accession>
<gene>
    <name evidence="1" type="ORF">S12H4_04484</name>
</gene>
<dbReference type="AlphaFoldDB" id="X1QXJ3"/>
<reference evidence="1" key="1">
    <citation type="journal article" date="2014" name="Front. Microbiol.">
        <title>High frequency of phylogenetically diverse reductive dehalogenase-homologous genes in deep subseafloor sedimentary metagenomes.</title>
        <authorList>
            <person name="Kawai M."/>
            <person name="Futagami T."/>
            <person name="Toyoda A."/>
            <person name="Takaki Y."/>
            <person name="Nishi S."/>
            <person name="Hori S."/>
            <person name="Arai W."/>
            <person name="Tsubouchi T."/>
            <person name="Morono Y."/>
            <person name="Uchiyama I."/>
            <person name="Ito T."/>
            <person name="Fujiyama A."/>
            <person name="Inagaki F."/>
            <person name="Takami H."/>
        </authorList>
    </citation>
    <scope>NUCLEOTIDE SEQUENCE</scope>
    <source>
        <strain evidence="1">Expedition CK06-06</strain>
    </source>
</reference>
<evidence type="ECO:0000313" key="1">
    <source>
        <dbReference type="EMBL" id="GAI59516.1"/>
    </source>
</evidence>
<comment type="caution">
    <text evidence="1">The sequence shown here is derived from an EMBL/GenBank/DDBJ whole genome shotgun (WGS) entry which is preliminary data.</text>
</comment>